<evidence type="ECO:0000256" key="8">
    <source>
        <dbReference type="ARBA" id="ARBA00022840"/>
    </source>
</evidence>
<dbReference type="NCBIfam" id="TIGR00041">
    <property type="entry name" value="DTMP_kinase"/>
    <property type="match status" value="1"/>
</dbReference>
<keyword evidence="5 12" id="KW-0545">Nucleotide biosynthesis</keyword>
<sequence length="206" mass="22696">MTRGRFITLEGGEGAGKSTNARFIKAWLEQRGREVVMTREPGGSPLAEAIRSVVLASWSEGMPPLTEALLMFAARSAHLEATVLPALEAGKDVICDRFVDSSYAYQGAGNGFSLDKLKTLEEMVLGDFRPDLTIVFDLDPNAGLQRARSRGDQNRFEDETVAFMQRVREAFLQRAKAEPARYAILDAGNELETVQADLSKILESRV</sequence>
<evidence type="ECO:0000259" key="13">
    <source>
        <dbReference type="Pfam" id="PF02223"/>
    </source>
</evidence>
<dbReference type="GO" id="GO:0005524">
    <property type="term" value="F:ATP binding"/>
    <property type="evidence" value="ECO:0007669"/>
    <property type="project" value="UniProtKB-UniRule"/>
</dbReference>
<dbReference type="PROSITE" id="PS01331">
    <property type="entry name" value="THYMIDYLATE_KINASE"/>
    <property type="match status" value="1"/>
</dbReference>
<feature type="domain" description="Thymidylate kinase-like" evidence="13">
    <location>
        <begin position="9"/>
        <end position="197"/>
    </location>
</feature>
<protein>
    <recommendedName>
        <fullName evidence="3 12">Thymidylate kinase</fullName>
        <ecNumber evidence="2 12">2.7.4.9</ecNumber>
    </recommendedName>
    <alternativeName>
        <fullName evidence="9 12">dTMP kinase</fullName>
    </alternativeName>
</protein>
<dbReference type="PANTHER" id="PTHR10344">
    <property type="entry name" value="THYMIDYLATE KINASE"/>
    <property type="match status" value="1"/>
</dbReference>
<dbReference type="InterPro" id="IPR018095">
    <property type="entry name" value="Thymidylate_kin_CS"/>
</dbReference>
<dbReference type="GO" id="GO:0006227">
    <property type="term" value="P:dUDP biosynthetic process"/>
    <property type="evidence" value="ECO:0007669"/>
    <property type="project" value="TreeGrafter"/>
</dbReference>
<dbReference type="GO" id="GO:0006235">
    <property type="term" value="P:dTTP biosynthetic process"/>
    <property type="evidence" value="ECO:0007669"/>
    <property type="project" value="UniProtKB-UniRule"/>
</dbReference>
<name>A0A2T5MH65_9GAMM</name>
<dbReference type="EC" id="2.7.4.9" evidence="2 12"/>
<organism evidence="14 15">
    <name type="scientific">Stenotrophobium rhamnosiphilum</name>
    <dbReference type="NCBI Taxonomy" id="2029166"/>
    <lineage>
        <taxon>Bacteria</taxon>
        <taxon>Pseudomonadati</taxon>
        <taxon>Pseudomonadota</taxon>
        <taxon>Gammaproteobacteria</taxon>
        <taxon>Nevskiales</taxon>
        <taxon>Nevskiaceae</taxon>
        <taxon>Stenotrophobium</taxon>
    </lineage>
</organism>
<dbReference type="Pfam" id="PF02223">
    <property type="entry name" value="Thymidylate_kin"/>
    <property type="match status" value="1"/>
</dbReference>
<dbReference type="Gene3D" id="3.40.50.300">
    <property type="entry name" value="P-loop containing nucleotide triphosphate hydrolases"/>
    <property type="match status" value="1"/>
</dbReference>
<dbReference type="PANTHER" id="PTHR10344:SF4">
    <property type="entry name" value="UMP-CMP KINASE 2, MITOCHONDRIAL"/>
    <property type="match status" value="1"/>
</dbReference>
<dbReference type="HAMAP" id="MF_00165">
    <property type="entry name" value="Thymidylate_kinase"/>
    <property type="match status" value="1"/>
</dbReference>
<evidence type="ECO:0000256" key="6">
    <source>
        <dbReference type="ARBA" id="ARBA00022741"/>
    </source>
</evidence>
<evidence type="ECO:0000256" key="3">
    <source>
        <dbReference type="ARBA" id="ARBA00017144"/>
    </source>
</evidence>
<dbReference type="SUPFAM" id="SSF52540">
    <property type="entry name" value="P-loop containing nucleoside triphosphate hydrolases"/>
    <property type="match status" value="1"/>
</dbReference>
<evidence type="ECO:0000256" key="7">
    <source>
        <dbReference type="ARBA" id="ARBA00022777"/>
    </source>
</evidence>
<evidence type="ECO:0000256" key="10">
    <source>
        <dbReference type="ARBA" id="ARBA00048743"/>
    </source>
</evidence>
<dbReference type="GO" id="GO:0006233">
    <property type="term" value="P:dTDP biosynthetic process"/>
    <property type="evidence" value="ECO:0007669"/>
    <property type="project" value="InterPro"/>
</dbReference>
<keyword evidence="7 12" id="KW-0418">Kinase</keyword>
<proteinExistence type="inferred from homology"/>
<dbReference type="InterPro" id="IPR018094">
    <property type="entry name" value="Thymidylate_kinase"/>
</dbReference>
<dbReference type="GO" id="GO:0005829">
    <property type="term" value="C:cytosol"/>
    <property type="evidence" value="ECO:0007669"/>
    <property type="project" value="TreeGrafter"/>
</dbReference>
<keyword evidence="4 12" id="KW-0808">Transferase</keyword>
<reference evidence="14 15" key="1">
    <citation type="submission" date="2018-04" db="EMBL/GenBank/DDBJ databases">
        <title>Novel species isolated from glacier.</title>
        <authorList>
            <person name="Liu Q."/>
            <person name="Xin Y.-H."/>
        </authorList>
    </citation>
    <scope>NUCLEOTIDE SEQUENCE [LARGE SCALE GENOMIC DNA]</scope>
    <source>
        <strain evidence="14 15">GT1R17</strain>
    </source>
</reference>
<accession>A0A2T5MH65</accession>
<evidence type="ECO:0000256" key="2">
    <source>
        <dbReference type="ARBA" id="ARBA00012980"/>
    </source>
</evidence>
<comment type="function">
    <text evidence="11 12">Phosphorylation of dTMP to form dTDP in both de novo and salvage pathways of dTTP synthesis.</text>
</comment>
<evidence type="ECO:0000256" key="5">
    <source>
        <dbReference type="ARBA" id="ARBA00022727"/>
    </source>
</evidence>
<evidence type="ECO:0000313" key="14">
    <source>
        <dbReference type="EMBL" id="PTU31914.1"/>
    </source>
</evidence>
<keyword evidence="8 12" id="KW-0067">ATP-binding</keyword>
<evidence type="ECO:0000256" key="11">
    <source>
        <dbReference type="ARBA" id="ARBA00057735"/>
    </source>
</evidence>
<dbReference type="OrthoDB" id="9774907at2"/>
<evidence type="ECO:0000256" key="1">
    <source>
        <dbReference type="ARBA" id="ARBA00009776"/>
    </source>
</evidence>
<dbReference type="RefSeq" id="WP_107939105.1">
    <property type="nucleotide sequence ID" value="NZ_QANS01000002.1"/>
</dbReference>
<dbReference type="InterPro" id="IPR039430">
    <property type="entry name" value="Thymidylate_kin-like_dom"/>
</dbReference>
<dbReference type="EMBL" id="QANS01000002">
    <property type="protein sequence ID" value="PTU31914.1"/>
    <property type="molecule type" value="Genomic_DNA"/>
</dbReference>
<evidence type="ECO:0000313" key="15">
    <source>
        <dbReference type="Proteomes" id="UP000244248"/>
    </source>
</evidence>
<comment type="catalytic activity">
    <reaction evidence="10 12">
        <text>dTMP + ATP = dTDP + ADP</text>
        <dbReference type="Rhea" id="RHEA:13517"/>
        <dbReference type="ChEBI" id="CHEBI:30616"/>
        <dbReference type="ChEBI" id="CHEBI:58369"/>
        <dbReference type="ChEBI" id="CHEBI:63528"/>
        <dbReference type="ChEBI" id="CHEBI:456216"/>
        <dbReference type="EC" id="2.7.4.9"/>
    </reaction>
</comment>
<evidence type="ECO:0000256" key="9">
    <source>
        <dbReference type="ARBA" id="ARBA00029962"/>
    </source>
</evidence>
<dbReference type="AlphaFoldDB" id="A0A2T5MH65"/>
<dbReference type="FunFam" id="3.40.50.300:FF:000225">
    <property type="entry name" value="Thymidylate kinase"/>
    <property type="match status" value="1"/>
</dbReference>
<keyword evidence="15" id="KW-1185">Reference proteome</keyword>
<comment type="caution">
    <text evidence="14">The sequence shown here is derived from an EMBL/GenBank/DDBJ whole genome shotgun (WGS) entry which is preliminary data.</text>
</comment>
<dbReference type="InterPro" id="IPR027417">
    <property type="entry name" value="P-loop_NTPase"/>
</dbReference>
<dbReference type="CDD" id="cd01672">
    <property type="entry name" value="TMPK"/>
    <property type="match status" value="1"/>
</dbReference>
<feature type="binding site" evidence="12">
    <location>
        <begin position="11"/>
        <end position="18"/>
    </location>
    <ligand>
        <name>ATP</name>
        <dbReference type="ChEBI" id="CHEBI:30616"/>
    </ligand>
</feature>
<dbReference type="GO" id="GO:0004798">
    <property type="term" value="F:dTMP kinase activity"/>
    <property type="evidence" value="ECO:0007669"/>
    <property type="project" value="UniProtKB-UniRule"/>
</dbReference>
<keyword evidence="6 12" id="KW-0547">Nucleotide-binding</keyword>
<comment type="similarity">
    <text evidence="1 12">Belongs to the thymidylate kinase family.</text>
</comment>
<dbReference type="Proteomes" id="UP000244248">
    <property type="component" value="Unassembled WGS sequence"/>
</dbReference>
<evidence type="ECO:0000256" key="4">
    <source>
        <dbReference type="ARBA" id="ARBA00022679"/>
    </source>
</evidence>
<evidence type="ECO:0000256" key="12">
    <source>
        <dbReference type="HAMAP-Rule" id="MF_00165"/>
    </source>
</evidence>
<gene>
    <name evidence="12" type="primary">tmk</name>
    <name evidence="14" type="ORF">CJD38_04315</name>
</gene>